<evidence type="ECO:0000256" key="4">
    <source>
        <dbReference type="ARBA" id="ARBA00022630"/>
    </source>
</evidence>
<keyword evidence="7 15" id="KW-0548">Nucleotidyltransferase</keyword>
<organism evidence="17 18">
    <name type="scientific">Exilibacterium tricleocarpae</name>
    <dbReference type="NCBI Taxonomy" id="2591008"/>
    <lineage>
        <taxon>Bacteria</taxon>
        <taxon>Pseudomonadati</taxon>
        <taxon>Pseudomonadota</taxon>
        <taxon>Gammaproteobacteria</taxon>
        <taxon>Cellvibrionales</taxon>
        <taxon>Cellvibrionaceae</taxon>
        <taxon>Exilibacterium</taxon>
    </lineage>
</organism>
<dbReference type="PANTHER" id="PTHR22749">
    <property type="entry name" value="RIBOFLAVIN KINASE/FMN ADENYLYLTRANSFERASE"/>
    <property type="match status" value="1"/>
</dbReference>
<evidence type="ECO:0000256" key="6">
    <source>
        <dbReference type="ARBA" id="ARBA00022679"/>
    </source>
</evidence>
<proteinExistence type="inferred from homology"/>
<dbReference type="OrthoDB" id="9803667at2"/>
<evidence type="ECO:0000259" key="16">
    <source>
        <dbReference type="SMART" id="SM00904"/>
    </source>
</evidence>
<dbReference type="EC" id="2.7.7.2" evidence="15"/>
<comment type="catalytic activity">
    <reaction evidence="14 15">
        <text>FMN + ATP + H(+) = FAD + diphosphate</text>
        <dbReference type="Rhea" id="RHEA:17237"/>
        <dbReference type="ChEBI" id="CHEBI:15378"/>
        <dbReference type="ChEBI" id="CHEBI:30616"/>
        <dbReference type="ChEBI" id="CHEBI:33019"/>
        <dbReference type="ChEBI" id="CHEBI:57692"/>
        <dbReference type="ChEBI" id="CHEBI:58210"/>
        <dbReference type="EC" id="2.7.7.2"/>
    </reaction>
</comment>
<evidence type="ECO:0000256" key="3">
    <source>
        <dbReference type="ARBA" id="ARBA00005201"/>
    </source>
</evidence>
<dbReference type="InterPro" id="IPR023468">
    <property type="entry name" value="Riboflavin_kinase"/>
</dbReference>
<dbReference type="GO" id="GO:0009398">
    <property type="term" value="P:FMN biosynthetic process"/>
    <property type="evidence" value="ECO:0007669"/>
    <property type="project" value="UniProtKB-UniRule"/>
</dbReference>
<keyword evidence="6 15" id="KW-0808">Transferase</keyword>
<dbReference type="GO" id="GO:0008531">
    <property type="term" value="F:riboflavin kinase activity"/>
    <property type="evidence" value="ECO:0007669"/>
    <property type="project" value="UniProtKB-UniRule"/>
</dbReference>
<evidence type="ECO:0000256" key="1">
    <source>
        <dbReference type="ARBA" id="ARBA00002121"/>
    </source>
</evidence>
<dbReference type="NCBIfam" id="NF004163">
    <property type="entry name" value="PRK05627.1-6"/>
    <property type="match status" value="1"/>
</dbReference>
<keyword evidence="5 15" id="KW-0288">FMN</keyword>
<dbReference type="GO" id="GO:0003919">
    <property type="term" value="F:FMN adenylyltransferase activity"/>
    <property type="evidence" value="ECO:0007669"/>
    <property type="project" value="UniProtKB-UniRule"/>
</dbReference>
<sequence>MPPQREIIRGLHNLRPHHGGCVATIGSFDGVHRGHQVIIGQVTDKARELGKPSVAVVFEPQPTEYFMQSQAPARLMRFREKAEALFDAGVERVLCLYFNDALRLLSGAEFVRQVVIERLRPDYMVVGDDFQFGRDRTGGIGLLREAGAAHGFTVADTHTFAIDGERVSSTRIRKLLAAGDFRGAARLLGKPYRLTGRVIHGRQLGRQLGVPTANVLLHRHRSPLQGVYAVEVAVAGDTAVRYRGVANVGVRPTVAHGSRPVLETHLFDFGGDLYGRRLLVTFRQKLREEQRFASVDLLKDQIHRDIETARTLFEAGL</sequence>
<evidence type="ECO:0000256" key="5">
    <source>
        <dbReference type="ARBA" id="ARBA00022643"/>
    </source>
</evidence>
<dbReference type="SUPFAM" id="SSF52374">
    <property type="entry name" value="Nucleotidylyl transferase"/>
    <property type="match status" value="1"/>
</dbReference>
<evidence type="ECO:0000313" key="17">
    <source>
        <dbReference type="EMBL" id="TQV71191.1"/>
    </source>
</evidence>
<dbReference type="Pfam" id="PF06574">
    <property type="entry name" value="FAD_syn"/>
    <property type="match status" value="1"/>
</dbReference>
<dbReference type="PANTHER" id="PTHR22749:SF6">
    <property type="entry name" value="RIBOFLAVIN KINASE"/>
    <property type="match status" value="1"/>
</dbReference>
<dbReference type="InterPro" id="IPR015865">
    <property type="entry name" value="Riboflavin_kinase_bac/euk"/>
</dbReference>
<keyword evidence="9 15" id="KW-0418">Kinase</keyword>
<dbReference type="NCBIfam" id="TIGR00083">
    <property type="entry name" value="ribF"/>
    <property type="match status" value="1"/>
</dbReference>
<dbReference type="Gene3D" id="2.40.30.30">
    <property type="entry name" value="Riboflavin kinase-like"/>
    <property type="match status" value="1"/>
</dbReference>
<keyword evidence="18" id="KW-1185">Reference proteome</keyword>
<dbReference type="Proteomes" id="UP000319732">
    <property type="component" value="Unassembled WGS sequence"/>
</dbReference>
<dbReference type="InterPro" id="IPR002606">
    <property type="entry name" value="Riboflavin_kinase_bac"/>
</dbReference>
<dbReference type="UniPathway" id="UPA00277">
    <property type="reaction ID" value="UER00407"/>
</dbReference>
<evidence type="ECO:0000256" key="11">
    <source>
        <dbReference type="ARBA" id="ARBA00022840"/>
    </source>
</evidence>
<reference evidence="17 18" key="1">
    <citation type="submission" date="2019-06" db="EMBL/GenBank/DDBJ databases">
        <title>Whole genome sequence for Cellvibrionaceae sp. R142.</title>
        <authorList>
            <person name="Wang G."/>
        </authorList>
    </citation>
    <scope>NUCLEOTIDE SEQUENCE [LARGE SCALE GENOMIC DNA]</scope>
    <source>
        <strain evidence="17 18">R142</strain>
    </source>
</reference>
<evidence type="ECO:0000256" key="9">
    <source>
        <dbReference type="ARBA" id="ARBA00022777"/>
    </source>
</evidence>
<evidence type="ECO:0000256" key="14">
    <source>
        <dbReference type="ARBA" id="ARBA00049494"/>
    </source>
</evidence>
<keyword evidence="10 15" id="KW-0274">FAD</keyword>
<dbReference type="CDD" id="cd02064">
    <property type="entry name" value="FAD_synthetase_N"/>
    <property type="match status" value="1"/>
</dbReference>
<evidence type="ECO:0000313" key="18">
    <source>
        <dbReference type="Proteomes" id="UP000319732"/>
    </source>
</evidence>
<dbReference type="InterPro" id="IPR023465">
    <property type="entry name" value="Riboflavin_kinase_dom_sf"/>
</dbReference>
<dbReference type="NCBIfam" id="NF004160">
    <property type="entry name" value="PRK05627.1-3"/>
    <property type="match status" value="1"/>
</dbReference>
<dbReference type="EMBL" id="VHSG01000022">
    <property type="protein sequence ID" value="TQV71191.1"/>
    <property type="molecule type" value="Genomic_DNA"/>
</dbReference>
<dbReference type="InterPro" id="IPR014729">
    <property type="entry name" value="Rossmann-like_a/b/a_fold"/>
</dbReference>
<evidence type="ECO:0000256" key="10">
    <source>
        <dbReference type="ARBA" id="ARBA00022827"/>
    </source>
</evidence>
<feature type="domain" description="Riboflavin kinase" evidence="16">
    <location>
        <begin position="187"/>
        <end position="314"/>
    </location>
</feature>
<dbReference type="GO" id="GO:0006747">
    <property type="term" value="P:FAD biosynthetic process"/>
    <property type="evidence" value="ECO:0007669"/>
    <property type="project" value="UniProtKB-UniRule"/>
</dbReference>
<dbReference type="RefSeq" id="WP_142928733.1">
    <property type="nucleotide sequence ID" value="NZ_ML660100.1"/>
</dbReference>
<keyword evidence="12" id="KW-0511">Multifunctional enzyme</keyword>
<dbReference type="GO" id="GO:0005524">
    <property type="term" value="F:ATP binding"/>
    <property type="evidence" value="ECO:0007669"/>
    <property type="project" value="UniProtKB-UniRule"/>
</dbReference>
<dbReference type="PIRSF" id="PIRSF004491">
    <property type="entry name" value="FAD_Synth"/>
    <property type="match status" value="1"/>
</dbReference>
<accession>A0A545T1V3</accession>
<dbReference type="UniPathway" id="UPA00276">
    <property type="reaction ID" value="UER00406"/>
</dbReference>
<dbReference type="Gene3D" id="3.40.50.620">
    <property type="entry name" value="HUPs"/>
    <property type="match status" value="1"/>
</dbReference>
<evidence type="ECO:0000256" key="12">
    <source>
        <dbReference type="ARBA" id="ARBA00023268"/>
    </source>
</evidence>
<dbReference type="Pfam" id="PF01687">
    <property type="entry name" value="Flavokinase"/>
    <property type="match status" value="1"/>
</dbReference>
<dbReference type="FunFam" id="3.40.50.620:FF:000021">
    <property type="entry name" value="Riboflavin biosynthesis protein"/>
    <property type="match status" value="1"/>
</dbReference>
<evidence type="ECO:0000256" key="8">
    <source>
        <dbReference type="ARBA" id="ARBA00022741"/>
    </source>
</evidence>
<dbReference type="SMART" id="SM00904">
    <property type="entry name" value="Flavokinase"/>
    <property type="match status" value="1"/>
</dbReference>
<comment type="function">
    <text evidence="1">Catalyzes the phosphorylation of riboflavin to FMN followed by the adenylation of FMN to FAD.</text>
</comment>
<protein>
    <recommendedName>
        <fullName evidence="15">Riboflavin biosynthesis protein</fullName>
    </recommendedName>
    <domain>
        <recommendedName>
            <fullName evidence="15">Riboflavin kinase</fullName>
            <ecNumber evidence="15">2.7.1.26</ecNumber>
        </recommendedName>
        <alternativeName>
            <fullName evidence="15">Flavokinase</fullName>
        </alternativeName>
    </domain>
    <domain>
        <recommendedName>
            <fullName evidence="15">FMN adenylyltransferase</fullName>
            <ecNumber evidence="15">2.7.7.2</ecNumber>
        </recommendedName>
        <alternativeName>
            <fullName evidence="15">FAD pyrophosphorylase</fullName>
        </alternativeName>
        <alternativeName>
            <fullName evidence="15">FAD synthase</fullName>
        </alternativeName>
    </domain>
</protein>
<dbReference type="SUPFAM" id="SSF82114">
    <property type="entry name" value="Riboflavin kinase-like"/>
    <property type="match status" value="1"/>
</dbReference>
<evidence type="ECO:0000256" key="13">
    <source>
        <dbReference type="ARBA" id="ARBA00047880"/>
    </source>
</evidence>
<dbReference type="GO" id="GO:0009231">
    <property type="term" value="P:riboflavin biosynthetic process"/>
    <property type="evidence" value="ECO:0007669"/>
    <property type="project" value="InterPro"/>
</dbReference>
<comment type="similarity">
    <text evidence="15">Belongs to the ribF family.</text>
</comment>
<dbReference type="EC" id="2.7.1.26" evidence="15"/>
<comment type="pathway">
    <text evidence="2 15">Cofactor biosynthesis; FAD biosynthesis; FAD from FMN: step 1/1.</text>
</comment>
<dbReference type="NCBIfam" id="NF004159">
    <property type="entry name" value="PRK05627.1-2"/>
    <property type="match status" value="1"/>
</dbReference>
<keyword evidence="11 15" id="KW-0067">ATP-binding</keyword>
<keyword evidence="4 15" id="KW-0285">Flavoprotein</keyword>
<keyword evidence="8 15" id="KW-0547">Nucleotide-binding</keyword>
<dbReference type="AlphaFoldDB" id="A0A545T1V3"/>
<evidence type="ECO:0000256" key="7">
    <source>
        <dbReference type="ARBA" id="ARBA00022695"/>
    </source>
</evidence>
<comment type="pathway">
    <text evidence="3 15">Cofactor biosynthesis; FMN biosynthesis; FMN from riboflavin (ATP route): step 1/1.</text>
</comment>
<evidence type="ECO:0000256" key="2">
    <source>
        <dbReference type="ARBA" id="ARBA00004726"/>
    </source>
</evidence>
<comment type="catalytic activity">
    <reaction evidence="13 15">
        <text>riboflavin + ATP = FMN + ADP + H(+)</text>
        <dbReference type="Rhea" id="RHEA:14357"/>
        <dbReference type="ChEBI" id="CHEBI:15378"/>
        <dbReference type="ChEBI" id="CHEBI:30616"/>
        <dbReference type="ChEBI" id="CHEBI:57986"/>
        <dbReference type="ChEBI" id="CHEBI:58210"/>
        <dbReference type="ChEBI" id="CHEBI:456216"/>
        <dbReference type="EC" id="2.7.1.26"/>
    </reaction>
</comment>
<name>A0A545T1V3_9GAMM</name>
<comment type="caution">
    <text evidence="17">The sequence shown here is derived from an EMBL/GenBank/DDBJ whole genome shotgun (WGS) entry which is preliminary data.</text>
</comment>
<dbReference type="InterPro" id="IPR015864">
    <property type="entry name" value="FAD_synthase"/>
</dbReference>
<gene>
    <name evidence="17" type="primary">ribF</name>
    <name evidence="17" type="ORF">FKG94_20100</name>
</gene>
<evidence type="ECO:0000256" key="15">
    <source>
        <dbReference type="PIRNR" id="PIRNR004491"/>
    </source>
</evidence>